<dbReference type="OrthoDB" id="153550at2"/>
<reference evidence="4" key="1">
    <citation type="submission" date="2009-11" db="EMBL/GenBank/DDBJ databases">
        <title>The complete chromosome 2 of Sphaerobacter thermophilus DSM 20745.</title>
        <authorList>
            <person name="Lucas S."/>
            <person name="Copeland A."/>
            <person name="Lapidus A."/>
            <person name="Glavina del Rio T."/>
            <person name="Dalin E."/>
            <person name="Tice H."/>
            <person name="Bruce D."/>
            <person name="Goodwin L."/>
            <person name="Pitluck S."/>
            <person name="Kyrpides N."/>
            <person name="Mavromatis K."/>
            <person name="Ivanova N."/>
            <person name="Mikhailova N."/>
            <person name="LaButti K.M."/>
            <person name="Clum A."/>
            <person name="Sun H.I."/>
            <person name="Brettin T."/>
            <person name="Detter J.C."/>
            <person name="Han C."/>
            <person name="Larimer F."/>
            <person name="Land M."/>
            <person name="Hauser L."/>
            <person name="Markowitz V."/>
            <person name="Cheng J.F."/>
            <person name="Hugenholtz P."/>
            <person name="Woyke T."/>
            <person name="Wu D."/>
            <person name="Steenblock K."/>
            <person name="Schneider S."/>
            <person name="Pukall R."/>
            <person name="Goeker M."/>
            <person name="Klenk H.P."/>
            <person name="Eisen J.A."/>
        </authorList>
    </citation>
    <scope>NUCLEOTIDE SEQUENCE [LARGE SCALE GENOMIC DNA]</scope>
    <source>
        <strain evidence="4">ATCC 49802 / DSM 20745 / S 6022</strain>
    </source>
</reference>
<reference evidence="3 4" key="2">
    <citation type="journal article" date="2010" name="Stand. Genomic Sci.">
        <title>Complete genome sequence of Desulfohalobium retbaense type strain (HR(100)).</title>
        <authorList>
            <person name="Spring S."/>
            <person name="Nolan M."/>
            <person name="Lapidus A."/>
            <person name="Glavina Del Rio T."/>
            <person name="Copeland A."/>
            <person name="Tice H."/>
            <person name="Cheng J.F."/>
            <person name="Lucas S."/>
            <person name="Land M."/>
            <person name="Chen F."/>
            <person name="Bruce D."/>
            <person name="Goodwin L."/>
            <person name="Pitluck S."/>
            <person name="Ivanova N."/>
            <person name="Mavromatis K."/>
            <person name="Mikhailova N."/>
            <person name="Pati A."/>
            <person name="Chen A."/>
            <person name="Palaniappan K."/>
            <person name="Hauser L."/>
            <person name="Chang Y.J."/>
            <person name="Jeffries C.D."/>
            <person name="Munk C."/>
            <person name="Kiss H."/>
            <person name="Chain P."/>
            <person name="Han C."/>
            <person name="Brettin T."/>
            <person name="Detter J.C."/>
            <person name="Schuler E."/>
            <person name="Goker M."/>
            <person name="Rohde M."/>
            <person name="Bristow J."/>
            <person name="Eisen J.A."/>
            <person name="Markowitz V."/>
            <person name="Hugenholtz P."/>
            <person name="Kyrpides N.C."/>
            <person name="Klenk H.P."/>
        </authorList>
    </citation>
    <scope>NUCLEOTIDE SEQUENCE [LARGE SCALE GENOMIC DNA]</scope>
    <source>
        <strain evidence="4">ATCC 49802 / DSM 20745 / S 6022</strain>
    </source>
</reference>
<dbReference type="InterPro" id="IPR020904">
    <property type="entry name" value="Sc_DH/Rdtase_CS"/>
</dbReference>
<dbReference type="CDD" id="cd05233">
    <property type="entry name" value="SDR_c"/>
    <property type="match status" value="1"/>
</dbReference>
<dbReference type="AlphaFoldDB" id="D1CAD6"/>
<accession>D1CAD6</accession>
<evidence type="ECO:0000313" key="4">
    <source>
        <dbReference type="Proteomes" id="UP000002027"/>
    </source>
</evidence>
<evidence type="ECO:0000256" key="1">
    <source>
        <dbReference type="ARBA" id="ARBA00006484"/>
    </source>
</evidence>
<dbReference type="EMBL" id="CP001824">
    <property type="protein sequence ID" value="ACZ40779.1"/>
    <property type="molecule type" value="Genomic_DNA"/>
</dbReference>
<dbReference type="SUPFAM" id="SSF51735">
    <property type="entry name" value="NAD(P)-binding Rossmann-fold domains"/>
    <property type="match status" value="1"/>
</dbReference>
<dbReference type="eggNOG" id="COG4221">
    <property type="taxonomic scope" value="Bacteria"/>
</dbReference>
<evidence type="ECO:0000259" key="2">
    <source>
        <dbReference type="SMART" id="SM00822"/>
    </source>
</evidence>
<dbReference type="HOGENOM" id="CLU_010194_1_0_0"/>
<dbReference type="GO" id="GO:0016616">
    <property type="term" value="F:oxidoreductase activity, acting on the CH-OH group of donors, NAD or NADP as acceptor"/>
    <property type="evidence" value="ECO:0007669"/>
    <property type="project" value="UniProtKB-ARBA"/>
</dbReference>
<dbReference type="SMART" id="SM00822">
    <property type="entry name" value="PKS_KR"/>
    <property type="match status" value="1"/>
</dbReference>
<dbReference type="FunFam" id="3.40.50.720:FF:000084">
    <property type="entry name" value="Short-chain dehydrogenase reductase"/>
    <property type="match status" value="1"/>
</dbReference>
<dbReference type="InterPro" id="IPR002347">
    <property type="entry name" value="SDR_fam"/>
</dbReference>
<dbReference type="STRING" id="479434.Sthe_3379"/>
<dbReference type="Gene3D" id="3.40.50.720">
    <property type="entry name" value="NAD(P)-binding Rossmann-like Domain"/>
    <property type="match status" value="1"/>
</dbReference>
<dbReference type="InterPro" id="IPR036291">
    <property type="entry name" value="NAD(P)-bd_dom_sf"/>
</dbReference>
<protein>
    <submittedName>
        <fullName evidence="3">Short-chain dehydrogenase/reductase SDR</fullName>
    </submittedName>
</protein>
<feature type="domain" description="Ketoreductase" evidence="2">
    <location>
        <begin position="12"/>
        <end position="193"/>
    </location>
</feature>
<gene>
    <name evidence="3" type="ordered locus">Sthe_3379</name>
</gene>
<dbReference type="KEGG" id="sti:Sthe_3379"/>
<dbReference type="NCBIfam" id="NF005559">
    <property type="entry name" value="PRK07231.1"/>
    <property type="match status" value="1"/>
</dbReference>
<proteinExistence type="inferred from homology"/>
<dbReference type="PROSITE" id="PS00061">
    <property type="entry name" value="ADH_SHORT"/>
    <property type="match status" value="1"/>
</dbReference>
<sequence length="257" mass="26540">MHDPHVRRFAGQVALVTGGGSGIGRATALAFAREGATVVVSGRNPAALAETARMIDEAEGHGDAVVADVTRGPDVARLIETIVERYGRLHIAVNSAGILGPLGPVATLDEDAWTAVPATNLTGVWLSMKHEIAHMRDYGGGVIINIASNVGAHLRVPGMAAYAATKAAVSTLTRAAAREYIGDGIRINAVSPGPVAAPMSRLPGETDRERDERVAQLLPIGRVGQPDEIAAAVLWLASPESSFVVGQDLVIDGGATA</sequence>
<comment type="similarity">
    <text evidence="1">Belongs to the short-chain dehydrogenases/reductases (SDR) family.</text>
</comment>
<evidence type="ECO:0000313" key="3">
    <source>
        <dbReference type="EMBL" id="ACZ40779.1"/>
    </source>
</evidence>
<dbReference type="Pfam" id="PF13561">
    <property type="entry name" value="adh_short_C2"/>
    <property type="match status" value="1"/>
</dbReference>
<dbReference type="PANTHER" id="PTHR42760">
    <property type="entry name" value="SHORT-CHAIN DEHYDROGENASES/REDUCTASES FAMILY MEMBER"/>
    <property type="match status" value="1"/>
</dbReference>
<dbReference type="PRINTS" id="PR00081">
    <property type="entry name" value="GDHRDH"/>
</dbReference>
<dbReference type="Proteomes" id="UP000002027">
    <property type="component" value="Chromosome 2"/>
</dbReference>
<organism evidence="3 4">
    <name type="scientific">Sphaerobacter thermophilus (strain ATCC 49802 / DSM 20745 / KCCM 41009 / NCIMB 13125 / S 6022)</name>
    <dbReference type="NCBI Taxonomy" id="479434"/>
    <lineage>
        <taxon>Bacteria</taxon>
        <taxon>Pseudomonadati</taxon>
        <taxon>Thermomicrobiota</taxon>
        <taxon>Thermomicrobia</taxon>
        <taxon>Sphaerobacterales</taxon>
        <taxon>Sphaerobacterineae</taxon>
        <taxon>Sphaerobacteraceae</taxon>
        <taxon>Sphaerobacter</taxon>
    </lineage>
</organism>
<keyword evidence="4" id="KW-1185">Reference proteome</keyword>
<dbReference type="InterPro" id="IPR057326">
    <property type="entry name" value="KR_dom"/>
</dbReference>
<dbReference type="InParanoid" id="D1CAD6"/>
<dbReference type="RefSeq" id="WP_012873814.1">
    <property type="nucleotide sequence ID" value="NC_013524.1"/>
</dbReference>
<name>D1CAD6_SPHTD</name>
<dbReference type="PRINTS" id="PR00080">
    <property type="entry name" value="SDRFAMILY"/>
</dbReference>